<dbReference type="PROSITE" id="PS51192">
    <property type="entry name" value="HELICASE_ATP_BIND_1"/>
    <property type="match status" value="1"/>
</dbReference>
<dbReference type="SMART" id="SM00487">
    <property type="entry name" value="DEXDc"/>
    <property type="match status" value="1"/>
</dbReference>
<dbReference type="CDD" id="cd17949">
    <property type="entry name" value="DEADc_DDX31"/>
    <property type="match status" value="1"/>
</dbReference>
<keyword evidence="9" id="KW-0539">Nucleus</keyword>
<dbReference type="GO" id="GO:0016787">
    <property type="term" value="F:hydrolase activity"/>
    <property type="evidence" value="ECO:0007669"/>
    <property type="project" value="UniProtKB-KW"/>
</dbReference>
<dbReference type="Pfam" id="PF00270">
    <property type="entry name" value="DEAD"/>
    <property type="match status" value="1"/>
</dbReference>
<evidence type="ECO:0000256" key="4">
    <source>
        <dbReference type="ARBA" id="ARBA00022741"/>
    </source>
</evidence>
<feature type="compositionally biased region" description="Low complexity" evidence="11">
    <location>
        <begin position="161"/>
        <end position="170"/>
    </location>
</feature>
<feature type="region of interest" description="Disordered" evidence="11">
    <location>
        <begin position="35"/>
        <end position="238"/>
    </location>
</feature>
<dbReference type="GO" id="GO:0003724">
    <property type="term" value="F:RNA helicase activity"/>
    <property type="evidence" value="ECO:0007669"/>
    <property type="project" value="UniProtKB-EC"/>
</dbReference>
<keyword evidence="3" id="KW-0698">rRNA processing</keyword>
<evidence type="ECO:0000259" key="13">
    <source>
        <dbReference type="PROSITE" id="PS51194"/>
    </source>
</evidence>
<evidence type="ECO:0000313" key="15">
    <source>
        <dbReference type="Proteomes" id="UP000462212"/>
    </source>
</evidence>
<comment type="function">
    <text evidence="10">RNA helicase.</text>
</comment>
<dbReference type="GO" id="GO:0005524">
    <property type="term" value="F:ATP binding"/>
    <property type="evidence" value="ECO:0007669"/>
    <property type="project" value="UniProtKB-UniRule"/>
</dbReference>
<dbReference type="InterPro" id="IPR027417">
    <property type="entry name" value="P-loop_NTPase"/>
</dbReference>
<dbReference type="PANTHER" id="PTHR24031">
    <property type="entry name" value="RNA HELICASE"/>
    <property type="match status" value="1"/>
</dbReference>
<evidence type="ECO:0000256" key="11">
    <source>
        <dbReference type="SAM" id="MobiDB-lite"/>
    </source>
</evidence>
<feature type="compositionally biased region" description="Basic and acidic residues" evidence="11">
    <location>
        <begin position="35"/>
        <end position="59"/>
    </location>
</feature>
<feature type="domain" description="Helicase C-terminal" evidence="13">
    <location>
        <begin position="503"/>
        <end position="708"/>
    </location>
</feature>
<dbReference type="Gene3D" id="3.40.50.300">
    <property type="entry name" value="P-loop containing nucleotide triphosphate hydrolases"/>
    <property type="match status" value="2"/>
</dbReference>
<evidence type="ECO:0000256" key="5">
    <source>
        <dbReference type="ARBA" id="ARBA00022801"/>
    </source>
</evidence>
<feature type="region of interest" description="Disordered" evidence="11">
    <location>
        <begin position="793"/>
        <end position="840"/>
    </location>
</feature>
<sequence>MADDGMIMNFEIGDSPLLSKPIIQGGRWKDRLAAKREARGPRPQPHAREIFNERRHDVGVEDYIGPGANARPPKRQRVEDDSGINENSGRNENTARVISGKLPPGSINIGARRDTAIQDETKPAFVSGKLPPGSIKIGGGSKKFEDDETRPAFMSGKLPPGSIKIGSSSKKFGDEVTRPSFVPGKQPPGSIGPGHNKDTGKPNQIISSLFTFNPSSKTTFEEPEEEAEPAKPSNAPLTDEMSTFVNLGLSLRLAAHLSTKMGMKAPTAIQKAAVTQMVKDDSDAFIQAETGSGKTLAYLLPIVERILAMSSKDVQVHRDSGLFAIVLAPTRELCKQIAAVLEKLLRCAPWIVGTTVIGGESKQSEKARLRKGVNILIATPGRLADHLDNTEVLNVSKVRWLVLDEGDRLMELGFEEEIKGIVEKIGRRALKVPSIQGLDLKALPSRKVTVLCSATMKMNVQRLGEISLKDAVHIQADPAEVDTTKEKTSDTETEEKVFSAPAQLKQSYAVVPAKLRLVTLTAILKRAFARRGSVMKAIVFISCADSVDFHFSLFSRPLEVSAEDGEAQPEVPTITKTDLTKDTVAHGTAFSSNTNPVILHKLHGSLAQNIRTATLKAFTQSTEPCVLVCTDVASRGLDLPNVDYVIEYDPPFSADDHLHRVGRTARAGREGRALIFLLPGEEEEYVSILASGYKDGKKSLTHHTAEDLVRKGFGGTGREWEERATEWQLEVERWSQDSPKYLEMARRGYQSHIRAYATHVANERHIFNMQTLHLGHLAKAFALRDKPGSIKVPGLRPNKMTKADRSVAARKAKRGEVEDKAPEGERARKQRKLDMELPRADDDAARRMKKKMKEHMAVASEGDAPARPVVPTKINAFTKLMNASKQQGHEYTDAPDLSSWLQFFEQEIEKREMPYHYSMNDYLWARIVTESIVSKAENMTSMHRIASKWPHVKTKVSALHALVEMAVAVAYAPNNPASNDVRDGSGPRVLMNNIFKILESMDENALKSVAKEEAFLFKVKKLRPIPKEEVDISRPECDYSIWSDLDDISRLLKVQDRLTSEMLQESQGYS</sequence>
<comment type="subcellular location">
    <subcellularLocation>
        <location evidence="1">Nucleus</location>
        <location evidence="1">Nucleolus</location>
    </subcellularLocation>
</comment>
<reference evidence="14 15" key="1">
    <citation type="submission" date="2018-05" db="EMBL/GenBank/DDBJ databases">
        <title>Genome sequencing and assembly of the regulated plant pathogen Lachnellula willkommii and related sister species for the development of diagnostic species identification markers.</title>
        <authorList>
            <person name="Giroux E."/>
            <person name="Bilodeau G."/>
        </authorList>
    </citation>
    <scope>NUCLEOTIDE SEQUENCE [LARGE SCALE GENOMIC DNA]</scope>
    <source>
        <strain evidence="14 15">CBS 197.66</strain>
    </source>
</reference>
<evidence type="ECO:0000256" key="6">
    <source>
        <dbReference type="ARBA" id="ARBA00022806"/>
    </source>
</evidence>
<dbReference type="SMART" id="SM01178">
    <property type="entry name" value="DUF4217"/>
    <property type="match status" value="1"/>
</dbReference>
<dbReference type="InterPro" id="IPR014001">
    <property type="entry name" value="Helicase_ATP-bd"/>
</dbReference>
<keyword evidence="2" id="KW-0690">Ribosome biogenesis</keyword>
<evidence type="ECO:0000256" key="10">
    <source>
        <dbReference type="RuleBase" id="RU365068"/>
    </source>
</evidence>
<dbReference type="OrthoDB" id="422663at2759"/>
<evidence type="ECO:0000256" key="9">
    <source>
        <dbReference type="ARBA" id="ARBA00023242"/>
    </source>
</evidence>
<dbReference type="GO" id="GO:0003723">
    <property type="term" value="F:RNA binding"/>
    <property type="evidence" value="ECO:0007669"/>
    <property type="project" value="UniProtKB-UniRule"/>
</dbReference>
<comment type="domain">
    <text evidence="10">The Q motif is unique to and characteristic of the DEAD box family of RNA helicases and controls ATP binding and hydrolysis.</text>
</comment>
<dbReference type="SMART" id="SM00490">
    <property type="entry name" value="HELICc"/>
    <property type="match status" value="1"/>
</dbReference>
<keyword evidence="15" id="KW-1185">Reference proteome</keyword>
<dbReference type="InterPro" id="IPR025313">
    <property type="entry name" value="SPB4-like_CTE"/>
</dbReference>
<feature type="domain" description="Helicase ATP-binding" evidence="12">
    <location>
        <begin position="275"/>
        <end position="474"/>
    </location>
</feature>
<dbReference type="EMBL" id="QGMJ01000645">
    <property type="protein sequence ID" value="TVY34437.1"/>
    <property type="molecule type" value="Genomic_DNA"/>
</dbReference>
<dbReference type="CDD" id="cd18787">
    <property type="entry name" value="SF2_C_DEAD"/>
    <property type="match status" value="1"/>
</dbReference>
<evidence type="ECO:0000256" key="8">
    <source>
        <dbReference type="ARBA" id="ARBA00022884"/>
    </source>
</evidence>
<protein>
    <recommendedName>
        <fullName evidence="10">ATP-dependent RNA helicase</fullName>
        <ecNumber evidence="10">3.6.4.13</ecNumber>
    </recommendedName>
</protein>
<evidence type="ECO:0000256" key="3">
    <source>
        <dbReference type="ARBA" id="ARBA00022552"/>
    </source>
</evidence>
<dbReference type="InterPro" id="IPR001650">
    <property type="entry name" value="Helicase_C-like"/>
</dbReference>
<evidence type="ECO:0000256" key="7">
    <source>
        <dbReference type="ARBA" id="ARBA00022840"/>
    </source>
</evidence>
<dbReference type="GO" id="GO:0005730">
    <property type="term" value="C:nucleolus"/>
    <property type="evidence" value="ECO:0007669"/>
    <property type="project" value="UniProtKB-SubCell"/>
</dbReference>
<dbReference type="InterPro" id="IPR011545">
    <property type="entry name" value="DEAD/DEAH_box_helicase_dom"/>
</dbReference>
<dbReference type="PROSITE" id="PS51194">
    <property type="entry name" value="HELICASE_CTER"/>
    <property type="match status" value="1"/>
</dbReference>
<keyword evidence="4 10" id="KW-0547">Nucleotide-binding</keyword>
<gene>
    <name evidence="14" type="primary">dbp7</name>
    <name evidence="14" type="ORF">LSUB1_G007323</name>
</gene>
<comment type="caution">
    <text evidence="14">The sequence shown here is derived from an EMBL/GenBank/DDBJ whole genome shotgun (WGS) entry which is preliminary data.</text>
</comment>
<evidence type="ECO:0000313" key="14">
    <source>
        <dbReference type="EMBL" id="TVY34437.1"/>
    </source>
</evidence>
<organism evidence="14 15">
    <name type="scientific">Lachnellula subtilissima</name>
    <dbReference type="NCBI Taxonomy" id="602034"/>
    <lineage>
        <taxon>Eukaryota</taxon>
        <taxon>Fungi</taxon>
        <taxon>Dikarya</taxon>
        <taxon>Ascomycota</taxon>
        <taxon>Pezizomycotina</taxon>
        <taxon>Leotiomycetes</taxon>
        <taxon>Helotiales</taxon>
        <taxon>Lachnaceae</taxon>
        <taxon>Lachnellula</taxon>
    </lineage>
</organism>
<dbReference type="SUPFAM" id="SSF52540">
    <property type="entry name" value="P-loop containing nucleoside triphosphate hydrolases"/>
    <property type="match status" value="1"/>
</dbReference>
<keyword evidence="8 10" id="KW-0694">RNA-binding</keyword>
<evidence type="ECO:0000256" key="1">
    <source>
        <dbReference type="ARBA" id="ARBA00004604"/>
    </source>
</evidence>
<dbReference type="GO" id="GO:0006364">
    <property type="term" value="P:rRNA processing"/>
    <property type="evidence" value="ECO:0007669"/>
    <property type="project" value="UniProtKB-KW"/>
</dbReference>
<dbReference type="Pfam" id="PF13959">
    <property type="entry name" value="CTE_SPB4"/>
    <property type="match status" value="1"/>
</dbReference>
<dbReference type="Pfam" id="PF00271">
    <property type="entry name" value="Helicase_C"/>
    <property type="match status" value="1"/>
</dbReference>
<dbReference type="AlphaFoldDB" id="A0A8H8RGC5"/>
<proteinExistence type="inferred from homology"/>
<name>A0A8H8RGC5_9HELO</name>
<feature type="compositionally biased region" description="Polar residues" evidence="11">
    <location>
        <begin position="84"/>
        <end position="96"/>
    </location>
</feature>
<keyword evidence="6 10" id="KW-0347">Helicase</keyword>
<feature type="compositionally biased region" description="Polar residues" evidence="11">
    <location>
        <begin position="201"/>
        <end position="218"/>
    </location>
</feature>
<evidence type="ECO:0000259" key="12">
    <source>
        <dbReference type="PROSITE" id="PS51192"/>
    </source>
</evidence>
<keyword evidence="7 10" id="KW-0067">ATP-binding</keyword>
<keyword evidence="5 10" id="KW-0378">Hydrolase</keyword>
<evidence type="ECO:0000256" key="2">
    <source>
        <dbReference type="ARBA" id="ARBA00022517"/>
    </source>
</evidence>
<dbReference type="EC" id="3.6.4.13" evidence="10"/>
<dbReference type="Proteomes" id="UP000462212">
    <property type="component" value="Unassembled WGS sequence"/>
</dbReference>
<feature type="compositionally biased region" description="Basic and acidic residues" evidence="11">
    <location>
        <begin position="111"/>
        <end position="122"/>
    </location>
</feature>
<accession>A0A8H8RGC5</accession>
<feature type="compositionally biased region" description="Basic and acidic residues" evidence="11">
    <location>
        <begin position="814"/>
        <end position="840"/>
    </location>
</feature>
<comment type="catalytic activity">
    <reaction evidence="10">
        <text>ATP + H2O = ADP + phosphate + H(+)</text>
        <dbReference type="Rhea" id="RHEA:13065"/>
        <dbReference type="ChEBI" id="CHEBI:15377"/>
        <dbReference type="ChEBI" id="CHEBI:15378"/>
        <dbReference type="ChEBI" id="CHEBI:30616"/>
        <dbReference type="ChEBI" id="CHEBI:43474"/>
        <dbReference type="ChEBI" id="CHEBI:456216"/>
        <dbReference type="EC" id="3.6.4.13"/>
    </reaction>
</comment>
<comment type="similarity">
    <text evidence="10">Belongs to the DEAD box helicase family.</text>
</comment>